<dbReference type="AlphaFoldDB" id="A0A821RSF8"/>
<dbReference type="CDD" id="cd02016">
    <property type="entry name" value="TPP_E1_OGDC_like"/>
    <property type="match status" value="1"/>
</dbReference>
<keyword evidence="5" id="KW-0560">Oxidoreductase</keyword>
<evidence type="ECO:0000256" key="4">
    <source>
        <dbReference type="ARBA" id="ARBA00022946"/>
    </source>
</evidence>
<evidence type="ECO:0000256" key="7">
    <source>
        <dbReference type="ARBA" id="ARBA00037426"/>
    </source>
</evidence>
<feature type="signal peptide" evidence="10">
    <location>
        <begin position="1"/>
        <end position="24"/>
    </location>
</feature>
<dbReference type="GO" id="GO:0006099">
    <property type="term" value="P:tricarboxylic acid cycle"/>
    <property type="evidence" value="ECO:0007669"/>
    <property type="project" value="TreeGrafter"/>
</dbReference>
<dbReference type="Pfam" id="PF00676">
    <property type="entry name" value="E1_dh"/>
    <property type="match status" value="1"/>
</dbReference>
<dbReference type="InterPro" id="IPR029061">
    <property type="entry name" value="THDP-binding"/>
</dbReference>
<dbReference type="Proteomes" id="UP000663880">
    <property type="component" value="Unassembled WGS sequence"/>
</dbReference>
<dbReference type="OrthoDB" id="413077at2759"/>
<protein>
    <recommendedName>
        <fullName evidence="8">2-oxoglutarate dehydrogenase, mitochondrial</fullName>
        <ecNumber evidence="3">1.2.4.2</ecNumber>
    </recommendedName>
    <alternativeName>
        <fullName evidence="9">2-oxoglutarate dehydrogenase complex component E1</fullName>
    </alternativeName>
</protein>
<evidence type="ECO:0000256" key="10">
    <source>
        <dbReference type="SAM" id="SignalP"/>
    </source>
</evidence>
<evidence type="ECO:0000313" key="12">
    <source>
        <dbReference type="EMBL" id="CAF4843588.1"/>
    </source>
</evidence>
<comment type="function">
    <text evidence="7">The 2-oxoglutarate dehydrogenase complex catalyzes the overall conversion of 2-oxoglutarate to succinyl-CoA and CO(2). It contains multiple copies of three enzymatic components: 2-oxoglutarate dehydrogenase (E1), dihydrolipoamide succinyltransferase (E2) and lipoamide dehydrogenase (E3).</text>
</comment>
<keyword evidence="13" id="KW-1185">Reference proteome</keyword>
<dbReference type="SMART" id="SM00861">
    <property type="entry name" value="Transket_pyr"/>
    <property type="match status" value="1"/>
</dbReference>
<comment type="cofactor">
    <cofactor evidence="1">
        <name>thiamine diphosphate</name>
        <dbReference type="ChEBI" id="CHEBI:58937"/>
    </cofactor>
</comment>
<evidence type="ECO:0000256" key="8">
    <source>
        <dbReference type="ARBA" id="ARBA00040267"/>
    </source>
</evidence>
<feature type="chain" id="PRO_5032457172" description="2-oxoglutarate dehydrogenase, mitochondrial" evidence="10">
    <location>
        <begin position="25"/>
        <end position="1106"/>
    </location>
</feature>
<dbReference type="InterPro" id="IPR032106">
    <property type="entry name" value="2-oxogl_dehyd_N"/>
</dbReference>
<dbReference type="GO" id="GO:0004591">
    <property type="term" value="F:oxoglutarate dehydrogenase (succinyl-transferring) activity"/>
    <property type="evidence" value="ECO:0007669"/>
    <property type="project" value="UniProtKB-EC"/>
</dbReference>
<comment type="caution">
    <text evidence="12">The sequence shown here is derived from an EMBL/GenBank/DDBJ whole genome shotgun (WGS) entry which is preliminary data.</text>
</comment>
<dbReference type="Gene3D" id="3.40.50.11610">
    <property type="entry name" value="Multifunctional 2-oxoglutarate metabolism enzyme, C-terminal domain"/>
    <property type="match status" value="1"/>
</dbReference>
<dbReference type="InterPro" id="IPR001017">
    <property type="entry name" value="DH_E1"/>
</dbReference>
<evidence type="ECO:0000256" key="3">
    <source>
        <dbReference type="ARBA" id="ARBA00012280"/>
    </source>
</evidence>
<organism evidence="12 13">
    <name type="scientific">Pieris macdunnoughi</name>
    <dbReference type="NCBI Taxonomy" id="345717"/>
    <lineage>
        <taxon>Eukaryota</taxon>
        <taxon>Metazoa</taxon>
        <taxon>Ecdysozoa</taxon>
        <taxon>Arthropoda</taxon>
        <taxon>Hexapoda</taxon>
        <taxon>Insecta</taxon>
        <taxon>Pterygota</taxon>
        <taxon>Neoptera</taxon>
        <taxon>Endopterygota</taxon>
        <taxon>Lepidoptera</taxon>
        <taxon>Glossata</taxon>
        <taxon>Ditrysia</taxon>
        <taxon>Papilionoidea</taxon>
        <taxon>Pieridae</taxon>
        <taxon>Pierinae</taxon>
        <taxon>Pieris</taxon>
    </lineage>
</organism>
<dbReference type="InterPro" id="IPR011603">
    <property type="entry name" value="2oxoglutarate_DH_E1"/>
</dbReference>
<proteinExistence type="inferred from homology"/>
<evidence type="ECO:0000259" key="11">
    <source>
        <dbReference type="SMART" id="SM00861"/>
    </source>
</evidence>
<dbReference type="PANTHER" id="PTHR23152:SF4">
    <property type="entry name" value="2-OXOADIPATE DEHYDROGENASE COMPLEX COMPONENT E1"/>
    <property type="match status" value="1"/>
</dbReference>
<dbReference type="Gene3D" id="1.10.287.1150">
    <property type="entry name" value="TPP helical domain"/>
    <property type="match status" value="1"/>
</dbReference>
<dbReference type="Pfam" id="PF16870">
    <property type="entry name" value="OxoGdeHyase_C"/>
    <property type="match status" value="1"/>
</dbReference>
<dbReference type="NCBIfam" id="TIGR00239">
    <property type="entry name" value="2oxo_dh_E1"/>
    <property type="match status" value="1"/>
</dbReference>
<feature type="domain" description="Transketolase-like pyrimidine-binding" evidence="11">
    <location>
        <begin position="743"/>
        <end position="957"/>
    </location>
</feature>
<comment type="similarity">
    <text evidence="2">Belongs to the alpha-ketoglutarate dehydrogenase family.</text>
</comment>
<evidence type="ECO:0000256" key="5">
    <source>
        <dbReference type="ARBA" id="ARBA00023002"/>
    </source>
</evidence>
<evidence type="ECO:0000256" key="2">
    <source>
        <dbReference type="ARBA" id="ARBA00006936"/>
    </source>
</evidence>
<keyword evidence="4" id="KW-0809">Transit peptide</keyword>
<dbReference type="GO" id="GO:0005739">
    <property type="term" value="C:mitochondrion"/>
    <property type="evidence" value="ECO:0007669"/>
    <property type="project" value="TreeGrafter"/>
</dbReference>
<keyword evidence="10" id="KW-0732">Signal</keyword>
<keyword evidence="6" id="KW-0786">Thiamine pyrophosphate</keyword>
<evidence type="ECO:0000256" key="9">
    <source>
        <dbReference type="ARBA" id="ARBA00042984"/>
    </source>
</evidence>
<evidence type="ECO:0000256" key="6">
    <source>
        <dbReference type="ARBA" id="ARBA00023052"/>
    </source>
</evidence>
<dbReference type="PIRSF" id="PIRSF000157">
    <property type="entry name" value="Oxoglu_dh_E1"/>
    <property type="match status" value="1"/>
</dbReference>
<dbReference type="InterPro" id="IPR031717">
    <property type="entry name" value="ODO-1/KGD_C"/>
</dbReference>
<dbReference type="NCBIfam" id="NF006914">
    <property type="entry name" value="PRK09404.1"/>
    <property type="match status" value="1"/>
</dbReference>
<name>A0A821RSF8_9NEOP</name>
<evidence type="ECO:0000313" key="13">
    <source>
        <dbReference type="Proteomes" id="UP000663880"/>
    </source>
</evidence>
<dbReference type="EC" id="1.2.4.2" evidence="3"/>
<dbReference type="SUPFAM" id="SSF52518">
    <property type="entry name" value="Thiamin diphosphate-binding fold (THDP-binding)"/>
    <property type="match status" value="2"/>
</dbReference>
<dbReference type="GO" id="GO:0030976">
    <property type="term" value="F:thiamine pyrophosphate binding"/>
    <property type="evidence" value="ECO:0007669"/>
    <property type="project" value="InterPro"/>
</dbReference>
<dbReference type="EMBL" id="CAJOBZ010000014">
    <property type="protein sequence ID" value="CAF4843588.1"/>
    <property type="molecule type" value="Genomic_DNA"/>
</dbReference>
<dbReference type="InterPro" id="IPR005475">
    <property type="entry name" value="Transketolase-like_Pyr-bd"/>
</dbReference>
<dbReference type="Pfam" id="PF16078">
    <property type="entry name" value="2-oxogl_dehyd_N"/>
    <property type="match status" value="1"/>
</dbReference>
<evidence type="ECO:0000256" key="1">
    <source>
        <dbReference type="ARBA" id="ARBA00001964"/>
    </source>
</evidence>
<gene>
    <name evidence="12" type="ORF">PMACD_LOCUS6405</name>
</gene>
<dbReference type="InterPro" id="IPR042179">
    <property type="entry name" value="KGD_C_sf"/>
</dbReference>
<dbReference type="Gene3D" id="3.40.50.12470">
    <property type="match status" value="1"/>
</dbReference>
<dbReference type="Pfam" id="PF02779">
    <property type="entry name" value="Transket_pyr"/>
    <property type="match status" value="1"/>
</dbReference>
<sequence>MFQLNTSKWLHATVLLFVFVAVNGSEWIIERVKLLEINQNYLKNTSLNLVSYSRRKRVINFYTESFVTFDNNVTVSNEYEEFMNNEYRPAFVGLRFKLCDFIEAPYVMIKQKFGIQCPIPPCSLSVSPHRGQKTFPKSETFLNGANASFLENQYLEWSKSKGSIDSSWDGLYESVNSSKLQIDEFQDDFSPKSNAKSKSSKVTDADSKHKIMLHLAVQNLIRSYQARGHLLAKTDPLGLTFAARWLLKAQSAPVDLKGVNCKLVARELGTILGDEHMDMTFELPHRTFIGGKEESLTLREIICRLEKVYCQSIGVEYMHLYDPDSLQFIRERMEVPGCLEKTVEEKRLIMRRLTKAVFLEKYFATKWPAEKRFGLEGGESMIVMLEEIVDSSTRLGVESIVMAMQHRGRLNMLVNVCRKQLTDIFAQFKPMEPKEPGSGDIKYHLGTYIHRFIRKTNRYIKVSMSCNPSHLEVVSPVVVGKTRAEQFFKGDNNGDKVMAIIMHGDAAFAGQGVVYETMHLGELPAFTTHGAIHIVCNNQIGYTTDPRFARSSPYCCDVAKCVNAPVLHVNGDDPEAVAHVARLAIEYRCHFKKDVVLDLTCYRRFGHSEEDEPMFTQPFMYKKIRSMKTIDQIYGERLKAEGVVNDADIKGWEKEYMDTLNKHFELAKKVTKLSIMDWIDTPWTGFFEARDPKKIEDTGISEATISTISKHFCKPPEPWAFEVHKGINRILLNREKMVKDGIADWAMGETLAYGSLLRDKIHIRFTGEDVERGTMAHRHHVYHHQGVDGATHRVLDTLYPDQAAYSLHNSSLSEFGILGFETGYSYSSPALLTIWEAQYGDFADTAQPVFDTFICNGESKWVCQSGLVVQLPHGIDGAGPEHSSARVERYLQQADDDEDLIPDLDEKDMALKQLRAANWIVCNVTSPANYFHLIRRQIALPFRKPVILMTPKVGLKHPFYRSPFKDFLPGTSFQRAIGDTGPASKNPKEVKKLIFCSGKVAITIDDLLKEKKLQNKIAVCRIEQLYPFPYDLVLKEFCKYDCAKVFYCQEEHKNQGPWLFVKVRLENLFGKKIGCISRPASSASATGIKWIHAKELTDLKNKIIEL</sequence>
<accession>A0A821RSF8</accession>
<dbReference type="GO" id="GO:0045252">
    <property type="term" value="C:oxoglutarate dehydrogenase complex"/>
    <property type="evidence" value="ECO:0007669"/>
    <property type="project" value="TreeGrafter"/>
</dbReference>
<reference evidence="12" key="1">
    <citation type="submission" date="2021-02" db="EMBL/GenBank/DDBJ databases">
        <authorList>
            <person name="Steward A R."/>
        </authorList>
    </citation>
    <scope>NUCLEOTIDE SEQUENCE</scope>
</reference>
<dbReference type="Gene3D" id="3.40.50.970">
    <property type="match status" value="1"/>
</dbReference>
<dbReference type="PANTHER" id="PTHR23152">
    <property type="entry name" value="2-OXOGLUTARATE DEHYDROGENASE"/>
    <property type="match status" value="1"/>
</dbReference>